<dbReference type="EMBL" id="MLYV02000268">
    <property type="protein sequence ID" value="PSS22684.1"/>
    <property type="molecule type" value="Genomic_DNA"/>
</dbReference>
<organism evidence="2 3">
    <name type="scientific">Hermanssonia centrifuga</name>
    <dbReference type="NCBI Taxonomy" id="98765"/>
    <lineage>
        <taxon>Eukaryota</taxon>
        <taxon>Fungi</taxon>
        <taxon>Dikarya</taxon>
        <taxon>Basidiomycota</taxon>
        <taxon>Agaricomycotina</taxon>
        <taxon>Agaricomycetes</taxon>
        <taxon>Polyporales</taxon>
        <taxon>Meruliaceae</taxon>
        <taxon>Hermanssonia</taxon>
    </lineage>
</organism>
<feature type="region of interest" description="Disordered" evidence="1">
    <location>
        <begin position="22"/>
        <end position="50"/>
    </location>
</feature>
<sequence length="87" mass="10391">MIQNKLQQVCRERDARVRIHERVKDENENENENENERERERERERDTRNHNVRISRNLLSELLQRQSAVGILSQTGYHGTVDVLGIL</sequence>
<dbReference type="Proteomes" id="UP000186601">
    <property type="component" value="Unassembled WGS sequence"/>
</dbReference>
<protein>
    <submittedName>
        <fullName evidence="2">Uncharacterized protein</fullName>
    </submittedName>
</protein>
<feature type="compositionally biased region" description="Basic and acidic residues" evidence="1">
    <location>
        <begin position="34"/>
        <end position="49"/>
    </location>
</feature>
<dbReference type="AlphaFoldDB" id="A0A2R6R7D4"/>
<name>A0A2R6R7D4_9APHY</name>
<proteinExistence type="predicted"/>
<evidence type="ECO:0000256" key="1">
    <source>
        <dbReference type="SAM" id="MobiDB-lite"/>
    </source>
</evidence>
<comment type="caution">
    <text evidence="2">The sequence shown here is derived from an EMBL/GenBank/DDBJ whole genome shotgun (WGS) entry which is preliminary data.</text>
</comment>
<gene>
    <name evidence="2" type="ORF">PHLCEN_2v3004</name>
</gene>
<reference evidence="2 3" key="1">
    <citation type="submission" date="2018-02" db="EMBL/GenBank/DDBJ databases">
        <title>Genome sequence of the basidiomycete white-rot fungus Phlebia centrifuga.</title>
        <authorList>
            <person name="Granchi Z."/>
            <person name="Peng M."/>
            <person name="de Vries R.P."/>
            <person name="Hilden K."/>
            <person name="Makela M.R."/>
            <person name="Grigoriev I."/>
            <person name="Riley R."/>
        </authorList>
    </citation>
    <scope>NUCLEOTIDE SEQUENCE [LARGE SCALE GENOMIC DNA]</scope>
    <source>
        <strain evidence="2 3">FBCC195</strain>
    </source>
</reference>
<evidence type="ECO:0000313" key="3">
    <source>
        <dbReference type="Proteomes" id="UP000186601"/>
    </source>
</evidence>
<keyword evidence="3" id="KW-1185">Reference proteome</keyword>
<accession>A0A2R6R7D4</accession>
<evidence type="ECO:0000313" key="2">
    <source>
        <dbReference type="EMBL" id="PSS22684.1"/>
    </source>
</evidence>